<reference evidence="2 3" key="1">
    <citation type="journal article" date="2018" name="J. Microbiol.">
        <title>Leifsonia flava sp. nov., a novel actinobacterium isolated from the rhizosphere of Aquilegia viridiflora.</title>
        <authorList>
            <person name="Cai Y."/>
            <person name="Tao W.Z."/>
            <person name="Ma Y.J."/>
            <person name="Cheng J."/>
            <person name="Zhang M.Y."/>
            <person name="Zhang Y.X."/>
        </authorList>
    </citation>
    <scope>NUCLEOTIDE SEQUENCE [LARGE SCALE GENOMIC DNA]</scope>
    <source>
        <strain evidence="2 3">SYP-B2174</strain>
    </source>
</reference>
<dbReference type="RefSeq" id="WP_135119416.1">
    <property type="nucleotide sequence ID" value="NZ_SPQZ01000002.1"/>
</dbReference>
<proteinExistence type="predicted"/>
<dbReference type="PANTHER" id="PTHR38442:SF1">
    <property type="entry name" value="INNER MEMBRANE PROTEIN"/>
    <property type="match status" value="1"/>
</dbReference>
<sequence>MTREAEPLTAEREATASPRILSDADAARLVALRQMKRIAGGLLVLAAVVFAVSFSLQDTYPWLAYVRAAAEGAMVGAIADWFAVTALFRHPFGLRIPHTAIIPTRKDEIGASLGEFVEENFLSEEVVRGKLATFSVADKVGTWLADPRNAARVSAEGAVAAQGMLKLLSDDDVRDMIERLARRHLFEPEWAPSLGRVGSQLVAADQQRAAVDAVLDATETWLVAHPDALGDVVSERLPRWVPGFVSGIVDDRAHREVLKLLQSVREDQQHPLRLSIDKYLAGVTDRLQHDPEMIERVEAIKADFLDSPRLREFADELWSSVKVSLADSLADPSSELRIGAEAALVEVGQRLSKDRVLAGKVDAWIADAATYVVLNYRHDLAAVITETVERWDARETTEKIELQVGKDLQFIRINGTVVGALAGVTIYAVATGVHALF</sequence>
<dbReference type="InterPro" id="IPR007383">
    <property type="entry name" value="DUF445"/>
</dbReference>
<accession>A0A4Y9R2L6</accession>
<dbReference type="Pfam" id="PF04286">
    <property type="entry name" value="DUF445"/>
    <property type="match status" value="1"/>
</dbReference>
<dbReference type="Proteomes" id="UP000298127">
    <property type="component" value="Unassembled WGS sequence"/>
</dbReference>
<evidence type="ECO:0000256" key="1">
    <source>
        <dbReference type="SAM" id="Phobius"/>
    </source>
</evidence>
<organism evidence="2 3">
    <name type="scientific">Orlajensenia leifsoniae</name>
    <dbReference type="NCBI Taxonomy" id="2561933"/>
    <lineage>
        <taxon>Bacteria</taxon>
        <taxon>Bacillati</taxon>
        <taxon>Actinomycetota</taxon>
        <taxon>Actinomycetes</taxon>
        <taxon>Micrococcales</taxon>
        <taxon>Microbacteriaceae</taxon>
        <taxon>Orlajensenia</taxon>
    </lineage>
</organism>
<dbReference type="PANTHER" id="PTHR38442">
    <property type="entry name" value="INNER MEMBRANE PROTEIN-RELATED"/>
    <property type="match status" value="1"/>
</dbReference>
<dbReference type="AlphaFoldDB" id="A0A4Y9R2L6"/>
<feature type="transmembrane region" description="Helical" evidence="1">
    <location>
        <begin position="416"/>
        <end position="436"/>
    </location>
</feature>
<dbReference type="GO" id="GO:0005886">
    <property type="term" value="C:plasma membrane"/>
    <property type="evidence" value="ECO:0007669"/>
    <property type="project" value="TreeGrafter"/>
</dbReference>
<evidence type="ECO:0000313" key="2">
    <source>
        <dbReference type="EMBL" id="TFV98894.1"/>
    </source>
</evidence>
<name>A0A4Y9R2L6_9MICO</name>
<keyword evidence="1" id="KW-0812">Transmembrane</keyword>
<keyword evidence="3" id="KW-1185">Reference proteome</keyword>
<dbReference type="EMBL" id="SPQZ01000002">
    <property type="protein sequence ID" value="TFV98894.1"/>
    <property type="molecule type" value="Genomic_DNA"/>
</dbReference>
<feature type="transmembrane region" description="Helical" evidence="1">
    <location>
        <begin position="38"/>
        <end position="56"/>
    </location>
</feature>
<protein>
    <submittedName>
        <fullName evidence="2">DUF445 domain-containing protein</fullName>
    </submittedName>
</protein>
<comment type="caution">
    <text evidence="2">The sequence shown here is derived from an EMBL/GenBank/DDBJ whole genome shotgun (WGS) entry which is preliminary data.</text>
</comment>
<evidence type="ECO:0000313" key="3">
    <source>
        <dbReference type="Proteomes" id="UP000298127"/>
    </source>
</evidence>
<keyword evidence="1" id="KW-1133">Transmembrane helix</keyword>
<gene>
    <name evidence="2" type="ORF">E4M00_05140</name>
</gene>
<keyword evidence="1" id="KW-0472">Membrane</keyword>
<feature type="transmembrane region" description="Helical" evidence="1">
    <location>
        <begin position="62"/>
        <end position="88"/>
    </location>
</feature>